<dbReference type="InterPro" id="IPR043502">
    <property type="entry name" value="DNA/RNA_pol_sf"/>
</dbReference>
<accession>A0A151QNY4</accession>
<dbReference type="Gene3D" id="1.10.340.70">
    <property type="match status" value="1"/>
</dbReference>
<reference evidence="3" key="1">
    <citation type="journal article" date="2012" name="Nat. Biotechnol.">
        <title>Draft genome sequence of pigeonpea (Cajanus cajan), an orphan legume crop of resource-poor farmers.</title>
        <authorList>
            <person name="Varshney R.K."/>
            <person name="Chen W."/>
            <person name="Li Y."/>
            <person name="Bharti A.K."/>
            <person name="Saxena R.K."/>
            <person name="Schlueter J.A."/>
            <person name="Donoghue M.T."/>
            <person name="Azam S."/>
            <person name="Fan G."/>
            <person name="Whaley A.M."/>
            <person name="Farmer A.D."/>
            <person name="Sheridan J."/>
            <person name="Iwata A."/>
            <person name="Tuteja R."/>
            <person name="Penmetsa R.V."/>
            <person name="Wu W."/>
            <person name="Upadhyaya H.D."/>
            <person name="Yang S.P."/>
            <person name="Shah T."/>
            <person name="Saxena K.B."/>
            <person name="Michael T."/>
            <person name="McCombie W.R."/>
            <person name="Yang B."/>
            <person name="Zhang G."/>
            <person name="Yang H."/>
            <person name="Wang J."/>
            <person name="Spillane C."/>
            <person name="Cook D.R."/>
            <person name="May G.D."/>
            <person name="Xu X."/>
            <person name="Jackson S.A."/>
        </authorList>
    </citation>
    <scope>NUCLEOTIDE SEQUENCE [LARGE SCALE GENOMIC DNA]</scope>
</reference>
<dbReference type="AlphaFoldDB" id="A0A151QNY4"/>
<name>A0A151QNY4_CAJCA</name>
<dbReference type="GO" id="GO:0003676">
    <property type="term" value="F:nucleic acid binding"/>
    <property type="evidence" value="ECO:0007669"/>
    <property type="project" value="InterPro"/>
</dbReference>
<proteinExistence type="predicted"/>
<evidence type="ECO:0000259" key="1">
    <source>
        <dbReference type="PROSITE" id="PS50878"/>
    </source>
</evidence>
<dbReference type="InterPro" id="IPR002156">
    <property type="entry name" value="RNaseH_domain"/>
</dbReference>
<dbReference type="Proteomes" id="UP000075243">
    <property type="component" value="Unassembled WGS sequence"/>
</dbReference>
<dbReference type="GO" id="GO:0004523">
    <property type="term" value="F:RNA-DNA hybrid ribonuclease activity"/>
    <property type="evidence" value="ECO:0007669"/>
    <property type="project" value="InterPro"/>
</dbReference>
<dbReference type="InterPro" id="IPR000477">
    <property type="entry name" value="RT_dom"/>
</dbReference>
<feature type="domain" description="RNase H type-1" evidence="2">
    <location>
        <begin position="304"/>
        <end position="433"/>
    </location>
</feature>
<dbReference type="SUPFAM" id="SSF56672">
    <property type="entry name" value="DNA/RNA polymerases"/>
    <property type="match status" value="1"/>
</dbReference>
<protein>
    <submittedName>
        <fullName evidence="3">Transposon Ty3-G Gag-Pol polyprotein</fullName>
    </submittedName>
</protein>
<dbReference type="PANTHER" id="PTHR48475:SF2">
    <property type="entry name" value="RIBONUCLEASE H"/>
    <property type="match status" value="1"/>
</dbReference>
<dbReference type="Gramene" id="C.cajan_46149.t">
    <property type="protein sequence ID" value="C.cajan_46149.t"/>
    <property type="gene ID" value="C.cajan_46149"/>
</dbReference>
<dbReference type="CDD" id="cd01647">
    <property type="entry name" value="RT_LTR"/>
    <property type="match status" value="1"/>
</dbReference>
<dbReference type="Gene3D" id="3.30.420.10">
    <property type="entry name" value="Ribonuclease H-like superfamily/Ribonuclease H"/>
    <property type="match status" value="1"/>
</dbReference>
<evidence type="ECO:0000313" key="3">
    <source>
        <dbReference type="EMBL" id="KYP31996.1"/>
    </source>
</evidence>
<dbReference type="Gene3D" id="3.30.70.270">
    <property type="match status" value="1"/>
</dbReference>
<organism evidence="3 4">
    <name type="scientific">Cajanus cajan</name>
    <name type="common">Pigeon pea</name>
    <name type="synonym">Cajanus indicus</name>
    <dbReference type="NCBI Taxonomy" id="3821"/>
    <lineage>
        <taxon>Eukaryota</taxon>
        <taxon>Viridiplantae</taxon>
        <taxon>Streptophyta</taxon>
        <taxon>Embryophyta</taxon>
        <taxon>Tracheophyta</taxon>
        <taxon>Spermatophyta</taxon>
        <taxon>Magnoliopsida</taxon>
        <taxon>eudicotyledons</taxon>
        <taxon>Gunneridae</taxon>
        <taxon>Pentapetalae</taxon>
        <taxon>rosids</taxon>
        <taxon>fabids</taxon>
        <taxon>Fabales</taxon>
        <taxon>Fabaceae</taxon>
        <taxon>Papilionoideae</taxon>
        <taxon>50 kb inversion clade</taxon>
        <taxon>NPAAA clade</taxon>
        <taxon>indigoferoid/millettioid clade</taxon>
        <taxon>Phaseoleae</taxon>
        <taxon>Cajanus</taxon>
    </lineage>
</organism>
<dbReference type="InterPro" id="IPR043128">
    <property type="entry name" value="Rev_trsase/Diguanyl_cyclase"/>
</dbReference>
<dbReference type="PANTHER" id="PTHR48475">
    <property type="entry name" value="RIBONUCLEASE H"/>
    <property type="match status" value="1"/>
</dbReference>
<dbReference type="Gene3D" id="3.10.10.10">
    <property type="entry name" value="HIV Type 1 Reverse Transcriptase, subunit A, domain 1"/>
    <property type="match status" value="1"/>
</dbReference>
<dbReference type="PROSITE" id="PS50879">
    <property type="entry name" value="RNASE_H_1"/>
    <property type="match status" value="1"/>
</dbReference>
<sequence>MPGIDPSFICHRLAIYREAKPVSQKQRKIGGERIEAVKVETQKLLNAGFIKEIKYTTWLANVVMVKKSNGKWCMCVDYTDLNKACPKDAYPLPGIDRLVDEASGYAMLSFLDAYSSYNQILMYPPDEEYTAFITEQANYCYHIMPFRLKNAGATYQRLMDTVFVEQIGHNLEVYIDDMVIKTKSATDHVRDLEEILQQLRKYNMRLNPEKCDFGVQGEKFLGFMITCQGIEANPDKCQALINMRSPQNHKEVQRLAGRLASLSRFIPKMAELSEYGIKYESRGALKAQCLADFIAELTPSIPLEEQSWILHVDGSSNTKGSGAGIILEGPNDMMLELAIKFDFQATNNQEEYEALLAGLRLAKDVGVKKLRCCSDSKLITQQVGGSYQTKEPHLQRYNLMVSHLTSSFDHFQIEHVPRAQNVRADLLSKLASTKRLGQHKTIIQETISTPSYDSVAILANNPSQSTWMSNIWEYLTDGTLPSDKIEASKVRAKSCHFTIEAGELFKRGFSVPLLKCLDPDQAEYVMSEIHRGICGMHSRARSMAARVIRAGYYWPTMRSDCKAYVQKCEAC</sequence>
<dbReference type="Pfam" id="PF17921">
    <property type="entry name" value="Integrase_H2C2"/>
    <property type="match status" value="1"/>
</dbReference>
<keyword evidence="4" id="KW-1185">Reference proteome</keyword>
<evidence type="ECO:0000259" key="2">
    <source>
        <dbReference type="PROSITE" id="PS50879"/>
    </source>
</evidence>
<evidence type="ECO:0000313" key="4">
    <source>
        <dbReference type="Proteomes" id="UP000075243"/>
    </source>
</evidence>
<dbReference type="PROSITE" id="PS50878">
    <property type="entry name" value="RT_POL"/>
    <property type="match status" value="1"/>
</dbReference>
<dbReference type="Pfam" id="PF00078">
    <property type="entry name" value="RVT_1"/>
    <property type="match status" value="1"/>
</dbReference>
<dbReference type="EMBL" id="KQ485515">
    <property type="protein sequence ID" value="KYP31996.1"/>
    <property type="molecule type" value="Genomic_DNA"/>
</dbReference>
<dbReference type="InterPro" id="IPR036397">
    <property type="entry name" value="RNaseH_sf"/>
</dbReference>
<dbReference type="Pfam" id="PF13456">
    <property type="entry name" value="RVT_3"/>
    <property type="match status" value="1"/>
</dbReference>
<dbReference type="InterPro" id="IPR041588">
    <property type="entry name" value="Integrase_H2C2"/>
</dbReference>
<gene>
    <name evidence="3" type="ORF">KK1_047430</name>
</gene>
<dbReference type="CDD" id="cd09279">
    <property type="entry name" value="RNase_HI_like"/>
    <property type="match status" value="1"/>
</dbReference>
<feature type="domain" description="Reverse transcriptase" evidence="1">
    <location>
        <begin position="46"/>
        <end position="225"/>
    </location>
</feature>